<evidence type="ECO:0000313" key="1">
    <source>
        <dbReference type="EMBL" id="KAF7808558.1"/>
    </source>
</evidence>
<dbReference type="PANTHER" id="PTHR37610:SF40">
    <property type="entry name" value="OS01G0909600 PROTEIN"/>
    <property type="match status" value="1"/>
</dbReference>
<keyword evidence="2" id="KW-1185">Reference proteome</keyword>
<organism evidence="1 2">
    <name type="scientific">Senna tora</name>
    <dbReference type="NCBI Taxonomy" id="362788"/>
    <lineage>
        <taxon>Eukaryota</taxon>
        <taxon>Viridiplantae</taxon>
        <taxon>Streptophyta</taxon>
        <taxon>Embryophyta</taxon>
        <taxon>Tracheophyta</taxon>
        <taxon>Spermatophyta</taxon>
        <taxon>Magnoliopsida</taxon>
        <taxon>eudicotyledons</taxon>
        <taxon>Gunneridae</taxon>
        <taxon>Pentapetalae</taxon>
        <taxon>rosids</taxon>
        <taxon>fabids</taxon>
        <taxon>Fabales</taxon>
        <taxon>Fabaceae</taxon>
        <taxon>Caesalpinioideae</taxon>
        <taxon>Cassia clade</taxon>
        <taxon>Senna</taxon>
    </lineage>
</organism>
<gene>
    <name evidence="1" type="ORF">G2W53_035301</name>
</gene>
<dbReference type="EMBL" id="JAAIUW010000011">
    <property type="protein sequence ID" value="KAF7808558.1"/>
    <property type="molecule type" value="Genomic_DNA"/>
</dbReference>
<accession>A0A834SSK9</accession>
<dbReference type="Proteomes" id="UP000634136">
    <property type="component" value="Unassembled WGS sequence"/>
</dbReference>
<protein>
    <submittedName>
        <fullName evidence="1">Uncharacterized protein</fullName>
    </submittedName>
</protein>
<evidence type="ECO:0000313" key="2">
    <source>
        <dbReference type="Proteomes" id="UP000634136"/>
    </source>
</evidence>
<sequence length="392" mass="43406">MYSSESPGFLSHFFHVASSGTWLYLLQEVVVQHHILANSISFEHSTVNQDPIFNLGSKDPEQYLSLDLNLGSRTSRLTEKDGNFIFGGSVGEGEDWSLNIAREKSYLDSIAFRTALEAKQKIAFIDGSIKKPSAADELLRWKPIDSMVKSWLTSSISKEISESLIHCDNALALWKELEERFGTSCGPQLYHVQREMVTTEQGSDSLPNTGIASISGGMNGQESRLVHDATVDSAHVRVVSLMVSSHPLLLLNTASLTSACALFITLGFFNISIIAHSTVMDAVSVPPRIISLIEKMVVNSFWERLVGDGEEDVLAFCDRYRADLSEQLPVVSHGRKPDVGGAIEHNISRRKMGSVSKHSIMCLQHLFGHFSGRHHKGGDFTNLKVHQWPMLL</sequence>
<dbReference type="AlphaFoldDB" id="A0A834SSK9"/>
<dbReference type="OrthoDB" id="5544992at2759"/>
<dbReference type="PANTHER" id="PTHR37610">
    <property type="entry name" value="CCHC-TYPE DOMAIN-CONTAINING PROTEIN"/>
    <property type="match status" value="1"/>
</dbReference>
<name>A0A834SSK9_9FABA</name>
<comment type="caution">
    <text evidence="1">The sequence shown here is derived from an EMBL/GenBank/DDBJ whole genome shotgun (WGS) entry which is preliminary data.</text>
</comment>
<reference evidence="1" key="1">
    <citation type="submission" date="2020-09" db="EMBL/GenBank/DDBJ databases">
        <title>Genome-Enabled Discovery of Anthraquinone Biosynthesis in Senna tora.</title>
        <authorList>
            <person name="Kang S.-H."/>
            <person name="Pandey R.P."/>
            <person name="Lee C.-M."/>
            <person name="Sim J.-S."/>
            <person name="Jeong J.-T."/>
            <person name="Choi B.-S."/>
            <person name="Jung M."/>
            <person name="Ginzburg D."/>
            <person name="Zhao K."/>
            <person name="Won S.Y."/>
            <person name="Oh T.-J."/>
            <person name="Yu Y."/>
            <person name="Kim N.-H."/>
            <person name="Lee O.R."/>
            <person name="Lee T.-H."/>
            <person name="Bashyal P."/>
            <person name="Kim T.-S."/>
            <person name="Lee W.-H."/>
            <person name="Kawkins C."/>
            <person name="Kim C.-K."/>
            <person name="Kim J.S."/>
            <person name="Ahn B.O."/>
            <person name="Rhee S.Y."/>
            <person name="Sohng J.K."/>
        </authorList>
    </citation>
    <scope>NUCLEOTIDE SEQUENCE</scope>
    <source>
        <tissue evidence="1">Leaf</tissue>
    </source>
</reference>
<proteinExistence type="predicted"/>